<evidence type="ECO:0000256" key="1">
    <source>
        <dbReference type="SAM" id="MobiDB-lite"/>
    </source>
</evidence>
<feature type="chain" id="PRO_5032797031" description="Lipoprotein" evidence="2">
    <location>
        <begin position="18"/>
        <end position="151"/>
    </location>
</feature>
<accession>A0A839Z345</accession>
<keyword evidence="2" id="KW-0732">Signal</keyword>
<evidence type="ECO:0000313" key="4">
    <source>
        <dbReference type="Proteomes" id="UP000578569"/>
    </source>
</evidence>
<evidence type="ECO:0000256" key="2">
    <source>
        <dbReference type="SAM" id="SignalP"/>
    </source>
</evidence>
<gene>
    <name evidence="3" type="ORF">FHS50_002030</name>
</gene>
<keyword evidence="4" id="KW-1185">Reference proteome</keyword>
<feature type="region of interest" description="Disordered" evidence="1">
    <location>
        <begin position="127"/>
        <end position="151"/>
    </location>
</feature>
<name>A0A839Z345_9SPHN</name>
<dbReference type="RefSeq" id="WP_183934316.1">
    <property type="nucleotide sequence ID" value="NZ_JACICF010000002.1"/>
</dbReference>
<proteinExistence type="predicted"/>
<evidence type="ECO:0008006" key="5">
    <source>
        <dbReference type="Google" id="ProtNLM"/>
    </source>
</evidence>
<comment type="caution">
    <text evidence="3">The sequence shown here is derived from an EMBL/GenBank/DDBJ whole genome shotgun (WGS) entry which is preliminary data.</text>
</comment>
<organism evidence="3 4">
    <name type="scientific">Sphingomicrobium lutaoense</name>
    <dbReference type="NCBI Taxonomy" id="515949"/>
    <lineage>
        <taxon>Bacteria</taxon>
        <taxon>Pseudomonadati</taxon>
        <taxon>Pseudomonadota</taxon>
        <taxon>Alphaproteobacteria</taxon>
        <taxon>Sphingomonadales</taxon>
        <taxon>Sphingomonadaceae</taxon>
        <taxon>Sphingomicrobium</taxon>
    </lineage>
</organism>
<evidence type="ECO:0000313" key="3">
    <source>
        <dbReference type="EMBL" id="MBB3764968.1"/>
    </source>
</evidence>
<dbReference type="AlphaFoldDB" id="A0A839Z345"/>
<dbReference type="EMBL" id="JACICF010000002">
    <property type="protein sequence ID" value="MBB3764968.1"/>
    <property type="molecule type" value="Genomic_DNA"/>
</dbReference>
<sequence length="151" mass="16698">MKKFVLLLGVCSLTACASNPNKIAPAYVSPIQFQDYDCDQIGLEMAAVERKSNELYHSLKKRNNNDKWAMGVGMVLFAPALLFMKGKNSAENAEYARMMGEYEALRVNSVQKKCQLQFANDHADRFTDEAPEEVPVANTTATDDGQAGPTQ</sequence>
<protein>
    <recommendedName>
        <fullName evidence="5">Lipoprotein</fullName>
    </recommendedName>
</protein>
<feature type="signal peptide" evidence="2">
    <location>
        <begin position="1"/>
        <end position="17"/>
    </location>
</feature>
<reference evidence="3 4" key="1">
    <citation type="submission" date="2020-08" db="EMBL/GenBank/DDBJ databases">
        <title>Genomic Encyclopedia of Type Strains, Phase IV (KMG-IV): sequencing the most valuable type-strain genomes for metagenomic binning, comparative biology and taxonomic classification.</title>
        <authorList>
            <person name="Goeker M."/>
        </authorList>
    </citation>
    <scope>NUCLEOTIDE SEQUENCE [LARGE SCALE GENOMIC DNA]</scope>
    <source>
        <strain evidence="3 4">DSM 24194</strain>
    </source>
</reference>
<feature type="compositionally biased region" description="Polar residues" evidence="1">
    <location>
        <begin position="137"/>
        <end position="151"/>
    </location>
</feature>
<dbReference type="Proteomes" id="UP000578569">
    <property type="component" value="Unassembled WGS sequence"/>
</dbReference>
<dbReference type="PROSITE" id="PS51257">
    <property type="entry name" value="PROKAR_LIPOPROTEIN"/>
    <property type="match status" value="1"/>
</dbReference>